<evidence type="ECO:0000313" key="2">
    <source>
        <dbReference type="EMBL" id="KAK9812532.1"/>
    </source>
</evidence>
<feature type="transmembrane region" description="Helical" evidence="1">
    <location>
        <begin position="263"/>
        <end position="287"/>
    </location>
</feature>
<protein>
    <submittedName>
        <fullName evidence="2">Uncharacterized protein</fullName>
    </submittedName>
</protein>
<dbReference type="PANTHER" id="PTHR34809">
    <property type="entry name" value="MALTOSE EXCESS PROTEIN 1, CHLOROPLASTIC-RELATED"/>
    <property type="match status" value="1"/>
</dbReference>
<feature type="transmembrane region" description="Helical" evidence="1">
    <location>
        <begin position="173"/>
        <end position="190"/>
    </location>
</feature>
<feature type="transmembrane region" description="Helical" evidence="1">
    <location>
        <begin position="19"/>
        <end position="36"/>
    </location>
</feature>
<dbReference type="PANTHER" id="PTHR34809:SF1">
    <property type="entry name" value="MALTOSE EXCESS PROTEIN 1, CHLOROPLASTIC-RELATED"/>
    <property type="match status" value="1"/>
</dbReference>
<dbReference type="AlphaFoldDB" id="A0AAW1PWY0"/>
<dbReference type="InterPro" id="IPR034628">
    <property type="entry name" value="MEX1/MEX1-like"/>
</dbReference>
<dbReference type="Proteomes" id="UP001465755">
    <property type="component" value="Unassembled WGS sequence"/>
</dbReference>
<dbReference type="GO" id="GO:0009941">
    <property type="term" value="C:chloroplast envelope"/>
    <property type="evidence" value="ECO:0007669"/>
    <property type="project" value="TreeGrafter"/>
</dbReference>
<name>A0AAW1PWY0_9CHLO</name>
<feature type="transmembrane region" description="Helical" evidence="1">
    <location>
        <begin position="293"/>
        <end position="314"/>
    </location>
</feature>
<comment type="caution">
    <text evidence="2">The sequence shown here is derived from an EMBL/GenBank/DDBJ whole genome shotgun (WGS) entry which is preliminary data.</text>
</comment>
<keyword evidence="1" id="KW-0472">Membrane</keyword>
<accession>A0AAW1PWY0</accession>
<feature type="transmembrane region" description="Helical" evidence="1">
    <location>
        <begin position="48"/>
        <end position="73"/>
    </location>
</feature>
<keyword evidence="1" id="KW-1133">Transmembrane helix</keyword>
<dbReference type="GO" id="GO:0005363">
    <property type="term" value="F:maltose transmembrane transporter activity"/>
    <property type="evidence" value="ECO:0007669"/>
    <property type="project" value="TreeGrafter"/>
</dbReference>
<gene>
    <name evidence="2" type="ORF">WJX73_006664</name>
</gene>
<organism evidence="2 3">
    <name type="scientific">Symbiochloris irregularis</name>
    <dbReference type="NCBI Taxonomy" id="706552"/>
    <lineage>
        <taxon>Eukaryota</taxon>
        <taxon>Viridiplantae</taxon>
        <taxon>Chlorophyta</taxon>
        <taxon>core chlorophytes</taxon>
        <taxon>Trebouxiophyceae</taxon>
        <taxon>Trebouxiales</taxon>
        <taxon>Trebouxiaceae</taxon>
        <taxon>Symbiochloris</taxon>
    </lineage>
</organism>
<keyword evidence="3" id="KW-1185">Reference proteome</keyword>
<evidence type="ECO:0000313" key="3">
    <source>
        <dbReference type="Proteomes" id="UP001465755"/>
    </source>
</evidence>
<dbReference type="EMBL" id="JALJOQ010000006">
    <property type="protein sequence ID" value="KAK9812532.1"/>
    <property type="molecule type" value="Genomic_DNA"/>
</dbReference>
<evidence type="ECO:0000256" key="1">
    <source>
        <dbReference type="SAM" id="Phobius"/>
    </source>
</evidence>
<reference evidence="2 3" key="1">
    <citation type="journal article" date="2024" name="Nat. Commun.">
        <title>Phylogenomics reveals the evolutionary origins of lichenization in chlorophyte algae.</title>
        <authorList>
            <person name="Puginier C."/>
            <person name="Libourel C."/>
            <person name="Otte J."/>
            <person name="Skaloud P."/>
            <person name="Haon M."/>
            <person name="Grisel S."/>
            <person name="Petersen M."/>
            <person name="Berrin J.G."/>
            <person name="Delaux P.M."/>
            <person name="Dal Grande F."/>
            <person name="Keller J."/>
        </authorList>
    </citation>
    <scope>NUCLEOTIDE SEQUENCE [LARGE SCALE GENOMIC DNA]</scope>
    <source>
        <strain evidence="2 3">SAG 2036</strain>
    </source>
</reference>
<sequence length="342" mass="35427">MFISDPSITAQYSRATDRLVAASTLSFAVLLLPQILQNSLALSAGNTAALSILSWVGFTTALLGNTVLLSYFVSRGEAGGARIQALGALSNAAVLAQVFLAGHMPTVAAYTLAAIEAVGMSVTLAKVTGMLDGSRVGDNFGKGVWQSYLDALGVLGVTVLVQALSMTITGGTATQPGVLAGLGALTFLLLDKLGKLPQNLQGVWVLVPAWAATFLFGFQPVAQLVSNLRDPTSLAGIAVPSVVLAMVSNALMVPRALFTEDAVWFVGSAWGSLMGWAQLLSLCLGTSPSGARFLAPPIFAASTAVFFTYWALFLRADCKSKGQPGLFNTAAALLLGLANKRV</sequence>
<proteinExistence type="predicted"/>
<feature type="transmembrane region" description="Helical" evidence="1">
    <location>
        <begin position="202"/>
        <end position="222"/>
    </location>
</feature>
<feature type="transmembrane region" description="Helical" evidence="1">
    <location>
        <begin position="234"/>
        <end position="251"/>
    </location>
</feature>
<keyword evidence="1" id="KW-0812">Transmembrane</keyword>